<dbReference type="InterPro" id="IPR048997">
    <property type="entry name" value="Stonustoxin-like_helical"/>
</dbReference>
<reference evidence="5" key="1">
    <citation type="journal article" date="2006" name="Science">
        <title>Ancient noncoding elements conserved in the human genome.</title>
        <authorList>
            <person name="Venkatesh B."/>
            <person name="Kirkness E.F."/>
            <person name="Loh Y.H."/>
            <person name="Halpern A.L."/>
            <person name="Lee A.P."/>
            <person name="Johnson J."/>
            <person name="Dandona N."/>
            <person name="Viswanathan L.D."/>
            <person name="Tay A."/>
            <person name="Venter J.C."/>
            <person name="Strausberg R.L."/>
            <person name="Brenner S."/>
        </authorList>
    </citation>
    <scope>NUCLEOTIDE SEQUENCE [LARGE SCALE GENOMIC DNA]</scope>
</reference>
<dbReference type="OMA" id="FVCKANE"/>
<dbReference type="InterPro" id="IPR027417">
    <property type="entry name" value="P-loop_NTPase"/>
</dbReference>
<dbReference type="SMART" id="SM00060">
    <property type="entry name" value="FN3"/>
    <property type="match status" value="2"/>
</dbReference>
<dbReference type="Gene3D" id="2.60.40.10">
    <property type="entry name" value="Immunoglobulins"/>
    <property type="match status" value="2"/>
</dbReference>
<reference evidence="5" key="2">
    <citation type="journal article" date="2007" name="PLoS Biol.">
        <title>Survey sequencing and comparative analysis of the elephant shark (Callorhinchus milii) genome.</title>
        <authorList>
            <person name="Venkatesh B."/>
            <person name="Kirkness E.F."/>
            <person name="Loh Y.H."/>
            <person name="Halpern A.L."/>
            <person name="Lee A.P."/>
            <person name="Johnson J."/>
            <person name="Dandona N."/>
            <person name="Viswanathan L.D."/>
            <person name="Tay A."/>
            <person name="Venter J.C."/>
            <person name="Strausberg R.L."/>
            <person name="Brenner S."/>
        </authorList>
    </citation>
    <scope>NUCLEOTIDE SEQUENCE [LARGE SCALE GENOMIC DNA]</scope>
</reference>
<keyword evidence="1" id="KW-0342">GTP-binding</keyword>
<dbReference type="GO" id="GO:0005525">
    <property type="term" value="F:GTP binding"/>
    <property type="evidence" value="ECO:0007669"/>
    <property type="project" value="UniProtKB-KW"/>
</dbReference>
<evidence type="ECO:0000313" key="4">
    <source>
        <dbReference type="Ensembl" id="ENSCMIP00000000099.1"/>
    </source>
</evidence>
<dbReference type="Proteomes" id="UP000314986">
    <property type="component" value="Unassembled WGS sequence"/>
</dbReference>
<dbReference type="PANTHER" id="PTHR31594">
    <property type="entry name" value="AIG1-TYPE G DOMAIN-CONTAINING PROTEIN"/>
    <property type="match status" value="1"/>
</dbReference>
<dbReference type="InterPro" id="IPR052090">
    <property type="entry name" value="Cytolytic_pore-forming_toxin"/>
</dbReference>
<dbReference type="Pfam" id="PF21109">
    <property type="entry name" value="Stonustoxin_helical"/>
    <property type="match status" value="1"/>
</dbReference>
<feature type="domain" description="Fibronectin type-III" evidence="3">
    <location>
        <begin position="608"/>
        <end position="709"/>
    </location>
</feature>
<dbReference type="InterPro" id="IPR030379">
    <property type="entry name" value="G_SEPTIN_dom"/>
</dbReference>
<dbReference type="Ensembl" id="ENSCMIT00000000124.1">
    <property type="protein sequence ID" value="ENSCMIP00000000099.1"/>
    <property type="gene ID" value="ENSCMIG00000000092.1"/>
</dbReference>
<dbReference type="GeneID" id="103171780"/>
<dbReference type="PANTHER" id="PTHR31594:SF16">
    <property type="entry name" value="SI:CH211-281L24.3"/>
    <property type="match status" value="1"/>
</dbReference>
<dbReference type="CDD" id="cd00063">
    <property type="entry name" value="FN3"/>
    <property type="match status" value="2"/>
</dbReference>
<evidence type="ECO:0000256" key="2">
    <source>
        <dbReference type="SAM" id="Coils"/>
    </source>
</evidence>
<dbReference type="CDD" id="cd00882">
    <property type="entry name" value="Ras_like_GTPase"/>
    <property type="match status" value="1"/>
</dbReference>
<evidence type="ECO:0000313" key="5">
    <source>
        <dbReference type="Proteomes" id="UP000314986"/>
    </source>
</evidence>
<dbReference type="FunFam" id="3.40.50.300:FF:002049">
    <property type="entry name" value="Si:ch73-170d6.2"/>
    <property type="match status" value="1"/>
</dbReference>
<reference evidence="4" key="4">
    <citation type="submission" date="2025-08" db="UniProtKB">
        <authorList>
            <consortium name="Ensembl"/>
        </authorList>
    </citation>
    <scope>IDENTIFICATION</scope>
</reference>
<dbReference type="InterPro" id="IPR040581">
    <property type="entry name" value="Thioredoxin_11"/>
</dbReference>
<dbReference type="KEGG" id="cmk:103171780"/>
<dbReference type="PROSITE" id="PS50853">
    <property type="entry name" value="FN3"/>
    <property type="match status" value="2"/>
</dbReference>
<dbReference type="Gene3D" id="3.40.50.300">
    <property type="entry name" value="P-loop containing nucleotide triphosphate hydrolases"/>
    <property type="match status" value="1"/>
</dbReference>
<dbReference type="Pfam" id="PF00041">
    <property type="entry name" value="fn3"/>
    <property type="match status" value="2"/>
</dbReference>
<dbReference type="SUPFAM" id="SSF49265">
    <property type="entry name" value="Fibronectin type III"/>
    <property type="match status" value="1"/>
</dbReference>
<dbReference type="AlphaFoldDB" id="A0A4W3GPQ2"/>
<evidence type="ECO:0000259" key="3">
    <source>
        <dbReference type="PROSITE" id="PS50853"/>
    </source>
</evidence>
<keyword evidence="5" id="KW-1185">Reference proteome</keyword>
<feature type="coiled-coil region" evidence="2">
    <location>
        <begin position="1121"/>
        <end position="1155"/>
    </location>
</feature>
<comment type="similarity">
    <text evidence="1">Belongs to the TRAFAC class TrmE-Era-EngA-EngB-Septin-like GTPase superfamily. Septin GTPase family.</text>
</comment>
<feature type="domain" description="Fibronectin type-III" evidence="3">
    <location>
        <begin position="509"/>
        <end position="606"/>
    </location>
</feature>
<dbReference type="InterPro" id="IPR003961">
    <property type="entry name" value="FN3_dom"/>
</dbReference>
<evidence type="ECO:0000256" key="1">
    <source>
        <dbReference type="RuleBase" id="RU004560"/>
    </source>
</evidence>
<accession>A0A4W3GPQ2</accession>
<dbReference type="OrthoDB" id="8954335at2759"/>
<dbReference type="Pfam" id="PF18078">
    <property type="entry name" value="Thioredoxin_11"/>
    <property type="match status" value="1"/>
</dbReference>
<dbReference type="InParanoid" id="A0A4W3GPQ2"/>
<keyword evidence="1" id="KW-0547">Nucleotide-binding</keyword>
<dbReference type="InterPro" id="IPR056072">
    <property type="entry name" value="SNTX_MACPF/CDC-like_dom"/>
</dbReference>
<dbReference type="InterPro" id="IPR013783">
    <property type="entry name" value="Ig-like_fold"/>
</dbReference>
<dbReference type="Pfam" id="PF00735">
    <property type="entry name" value="Septin"/>
    <property type="match status" value="1"/>
</dbReference>
<reference evidence="4" key="5">
    <citation type="submission" date="2025-09" db="UniProtKB">
        <authorList>
            <consortium name="Ensembl"/>
        </authorList>
    </citation>
    <scope>IDENTIFICATION</scope>
</reference>
<gene>
    <name evidence="4" type="primary">LOC103171780</name>
</gene>
<organism evidence="4 5">
    <name type="scientific">Callorhinchus milii</name>
    <name type="common">Ghost shark</name>
    <dbReference type="NCBI Taxonomy" id="7868"/>
    <lineage>
        <taxon>Eukaryota</taxon>
        <taxon>Metazoa</taxon>
        <taxon>Chordata</taxon>
        <taxon>Craniata</taxon>
        <taxon>Vertebrata</taxon>
        <taxon>Chondrichthyes</taxon>
        <taxon>Holocephali</taxon>
        <taxon>Chimaeriformes</taxon>
        <taxon>Callorhinchidae</taxon>
        <taxon>Callorhinchus</taxon>
    </lineage>
</organism>
<dbReference type="SUPFAM" id="SSF52540">
    <property type="entry name" value="P-loop containing nucleoside triphosphate hydrolases"/>
    <property type="match status" value="1"/>
</dbReference>
<reference evidence="5" key="3">
    <citation type="journal article" date="2014" name="Nature">
        <title>Elephant shark genome provides unique insights into gnathostome evolution.</title>
        <authorList>
            <consortium name="International Elephant Shark Genome Sequencing Consortium"/>
            <person name="Venkatesh B."/>
            <person name="Lee A.P."/>
            <person name="Ravi V."/>
            <person name="Maurya A.K."/>
            <person name="Lian M.M."/>
            <person name="Swann J.B."/>
            <person name="Ohta Y."/>
            <person name="Flajnik M.F."/>
            <person name="Sutoh Y."/>
            <person name="Kasahara M."/>
            <person name="Hoon S."/>
            <person name="Gangu V."/>
            <person name="Roy S.W."/>
            <person name="Irimia M."/>
            <person name="Korzh V."/>
            <person name="Kondrychyn I."/>
            <person name="Lim Z.W."/>
            <person name="Tay B.H."/>
            <person name="Tohari S."/>
            <person name="Kong K.W."/>
            <person name="Ho S."/>
            <person name="Lorente-Galdos B."/>
            <person name="Quilez J."/>
            <person name="Marques-Bonet T."/>
            <person name="Raney B.J."/>
            <person name="Ingham P.W."/>
            <person name="Tay A."/>
            <person name="Hillier L.W."/>
            <person name="Minx P."/>
            <person name="Boehm T."/>
            <person name="Wilson R.K."/>
            <person name="Brenner S."/>
            <person name="Warren W.C."/>
        </authorList>
    </citation>
    <scope>NUCLEOTIDE SEQUENCE [LARGE SCALE GENOMIC DNA]</scope>
</reference>
<dbReference type="Pfam" id="PF24674">
    <property type="entry name" value="MACPF_SNTX"/>
    <property type="match status" value="1"/>
</dbReference>
<sequence>MGNEGNITVEMACLGRPFRLGMLYDCRSDSLIPGITLWDLETLNASVRPQPNTQFQIIASDSIEDKSSALNVTGELKASLLGGMIQLQGSAKYLNDTRKSQHQARVTLQYSTTTRFEQLSMKYLGEQNISDRKVFDQGTATHVVTAVLFGAQAFFVFDREISSSESLTDVQRHMEAKICNIPKIGIDGEVSLKMSEEAKVNDKKFSFTFYGDYALSFIPTTFVDAIDIYTSLPQRLGENGEHAVPMKVWLYPLNKLDFMAAQLVCGISVNLVSRSQALLEALNEVDMRCNDIMTEFARIPFPEIKQKLQRFRARCAEHRLGFQKRLASILPSIRGGEKEEGILADILNDNGQSPLESQSLTEWLNNMHQEMFVVRNYLTKMKDIKCVTQNELDTEVLDPMIEHVVCFTFTSLHQEDLHLSEIDNYLQSQSLGKAYLPIPANPGQEPWFRSSHSMRECARIFLGFYTANRADESTKYVVASVPDQDHPGASIYLYEDGTLLSRCFKPPSKPPTPSVCGRSHDSVSLNLNPADPNAGLTVEYRVEYRTAPQEGWSILTTQEQTEATIPCLSPYKMYQFQYRAVSKEKLQRFRADSQVSDTVSVSTLPTSAPGKPSIVQKEAFGVQLTWDKPDVVGDGVTVQYYKIQYQESRKTSNAECDQWQEIRTKDSECLYILAGLKPSTSYILRVSAVCAQAGESAPSFETSLTTKDIPKSPSRSFLNESKLLKNGSPSIYELQRVRVENQGDFEKYSCGKGLFTRNIKSIMVLGATGSGKTTLINAMANYILGVEWEDDFRFKLIHEETNRSQAESQTASITAYELNNQEGFRIPYPLIIIDTPGFGDTRGIARDREIIEKIRNFFTSPQGVDQIDAICFVVQASLARLTTTQKYIFDSILSLFGKDIAENIRVLVTFADGQLPPVLEAIKQSEIPCPKGEEDQPLHFKFNNSAIFAQTGTSVNNVNTRNFDKMFWEMGTASMEHFFNALHKMPTKSLLLTKEVLDERKQLDVTVEGLQPQINVGLSKLEEIRKTQHILQQHEAEVAANQNFEYDFEYTVQEKIDISGTGTFITNCCHCNFTCHYPCCIPNDGHKHRCAAMKSGNCTVCPNHCHWSAHFNQTYKFNYIKKTEKRTFAELKDKYEKASGEKMTQEKLMMKLEEELLLIEVTVVKLVETLSHCLERLKEIALRPNPLSTPEYIDLLIEAEKQERKPGYMERIESLNQVKNQAQICVKVSNKVDLLPEEFNIHIRQQQMQQENKKGKKGWFSWLNK</sequence>
<dbReference type="GeneTree" id="ENSGT00390000014380"/>
<keyword evidence="2" id="KW-0175">Coiled coil</keyword>
<protein>
    <submittedName>
        <fullName evidence="4">Uncharacterized LOC103171780</fullName>
    </submittedName>
</protein>
<dbReference type="InterPro" id="IPR036116">
    <property type="entry name" value="FN3_sf"/>
</dbReference>
<name>A0A4W3GPQ2_CALMI</name>
<proteinExistence type="inferred from homology"/>